<name>A0A402BIG2_9CHLR</name>
<accession>A0A402BIG2</accession>
<keyword evidence="2" id="KW-1185">Reference proteome</keyword>
<evidence type="ECO:0000313" key="1">
    <source>
        <dbReference type="EMBL" id="GCE31022.1"/>
    </source>
</evidence>
<dbReference type="AlphaFoldDB" id="A0A402BIG2"/>
<organism evidence="1 2">
    <name type="scientific">Dictyobacter alpinus</name>
    <dbReference type="NCBI Taxonomy" id="2014873"/>
    <lineage>
        <taxon>Bacteria</taxon>
        <taxon>Bacillati</taxon>
        <taxon>Chloroflexota</taxon>
        <taxon>Ktedonobacteria</taxon>
        <taxon>Ktedonobacterales</taxon>
        <taxon>Dictyobacteraceae</taxon>
        <taxon>Dictyobacter</taxon>
    </lineage>
</organism>
<reference evidence="2" key="1">
    <citation type="submission" date="2018-12" db="EMBL/GenBank/DDBJ databases">
        <title>Tengunoibacter tsumagoiensis gen. nov., sp. nov., Dictyobacter kobayashii sp. nov., D. alpinus sp. nov., and D. joshuensis sp. nov. and description of Dictyobacteraceae fam. nov. within the order Ktedonobacterales isolated from Tengu-no-mugimeshi.</title>
        <authorList>
            <person name="Wang C.M."/>
            <person name="Zheng Y."/>
            <person name="Sakai Y."/>
            <person name="Toyoda A."/>
            <person name="Minakuchi Y."/>
            <person name="Abe K."/>
            <person name="Yokota A."/>
            <person name="Yabe S."/>
        </authorList>
    </citation>
    <scope>NUCLEOTIDE SEQUENCE [LARGE SCALE GENOMIC DNA]</scope>
    <source>
        <strain evidence="2">Uno16</strain>
    </source>
</reference>
<gene>
    <name evidence="1" type="ORF">KDA_65060</name>
</gene>
<sequence length="63" mass="7122">MVHETPAHATAPMALVQPVGPHLIGRFFPQIPLSLHLYEESVPYIRNGFAFPKVKMTSLRRII</sequence>
<comment type="caution">
    <text evidence="1">The sequence shown here is derived from an EMBL/GenBank/DDBJ whole genome shotgun (WGS) entry which is preliminary data.</text>
</comment>
<evidence type="ECO:0000313" key="2">
    <source>
        <dbReference type="Proteomes" id="UP000287171"/>
    </source>
</evidence>
<dbReference type="Proteomes" id="UP000287171">
    <property type="component" value="Unassembled WGS sequence"/>
</dbReference>
<protein>
    <submittedName>
        <fullName evidence="1">Uncharacterized protein</fullName>
    </submittedName>
</protein>
<proteinExistence type="predicted"/>
<dbReference type="EMBL" id="BIFT01000002">
    <property type="protein sequence ID" value="GCE31022.1"/>
    <property type="molecule type" value="Genomic_DNA"/>
</dbReference>